<accession>A0A915IC32</accession>
<name>A0A915IC32_ROMCU</name>
<keyword evidence="4" id="KW-0274">FAD</keyword>
<sequence>MMSCSRIKILLIVPVIAVLVQYCINQFRPKFKTPQELNPQYDFIIVGAGTAGNVLAARLSENSQVSVLLLEAGGDDNEIFYSYIPGAAPLLQNTDFDWKFQTDQQEYCCELLSDKKVKWPRGKVVGGTSLLHLSHYVRAHPENFKQWREDSIFIDLDPFYRMVENIDQTSINSDKSTLRGIKGVLDITSNIHLKTPLGDNFVKVLEAIGYSELKDSALPNE</sequence>
<protein>
    <submittedName>
        <fullName evidence="7">Glucose-methanol-choline oxidoreductase N-terminal domain-containing protein</fullName>
    </submittedName>
</protein>
<comment type="similarity">
    <text evidence="2">Belongs to the GMC oxidoreductase family.</text>
</comment>
<evidence type="ECO:0000313" key="6">
    <source>
        <dbReference type="Proteomes" id="UP000887565"/>
    </source>
</evidence>
<dbReference type="InterPro" id="IPR036188">
    <property type="entry name" value="FAD/NAD-bd_sf"/>
</dbReference>
<dbReference type="Pfam" id="PF00732">
    <property type="entry name" value="GMC_oxred_N"/>
    <property type="match status" value="1"/>
</dbReference>
<dbReference type="InterPro" id="IPR000172">
    <property type="entry name" value="GMC_OxRdtase_N"/>
</dbReference>
<evidence type="ECO:0000313" key="7">
    <source>
        <dbReference type="WBParaSite" id="nRc.2.0.1.t11735-RA"/>
    </source>
</evidence>
<keyword evidence="6" id="KW-1185">Reference proteome</keyword>
<dbReference type="Gene3D" id="3.30.560.10">
    <property type="entry name" value="Glucose Oxidase, domain 3"/>
    <property type="match status" value="1"/>
</dbReference>
<evidence type="ECO:0000256" key="1">
    <source>
        <dbReference type="ARBA" id="ARBA00001974"/>
    </source>
</evidence>
<organism evidence="6 7">
    <name type="scientific">Romanomermis culicivorax</name>
    <name type="common">Nematode worm</name>
    <dbReference type="NCBI Taxonomy" id="13658"/>
    <lineage>
        <taxon>Eukaryota</taxon>
        <taxon>Metazoa</taxon>
        <taxon>Ecdysozoa</taxon>
        <taxon>Nematoda</taxon>
        <taxon>Enoplea</taxon>
        <taxon>Dorylaimia</taxon>
        <taxon>Mermithida</taxon>
        <taxon>Mermithoidea</taxon>
        <taxon>Mermithidae</taxon>
        <taxon>Romanomermis</taxon>
    </lineage>
</organism>
<evidence type="ECO:0000256" key="3">
    <source>
        <dbReference type="ARBA" id="ARBA00022630"/>
    </source>
</evidence>
<dbReference type="GO" id="GO:0050660">
    <property type="term" value="F:flavin adenine dinucleotide binding"/>
    <property type="evidence" value="ECO:0007669"/>
    <property type="project" value="InterPro"/>
</dbReference>
<keyword evidence="3" id="KW-0285">Flavoprotein</keyword>
<evidence type="ECO:0000256" key="2">
    <source>
        <dbReference type="ARBA" id="ARBA00010790"/>
    </source>
</evidence>
<dbReference type="GO" id="GO:0016614">
    <property type="term" value="F:oxidoreductase activity, acting on CH-OH group of donors"/>
    <property type="evidence" value="ECO:0007669"/>
    <property type="project" value="InterPro"/>
</dbReference>
<feature type="domain" description="Glucose-methanol-choline oxidoreductase N-terminal" evidence="5">
    <location>
        <begin position="41"/>
        <end position="211"/>
    </location>
</feature>
<dbReference type="SUPFAM" id="SSF51905">
    <property type="entry name" value="FAD/NAD(P)-binding domain"/>
    <property type="match status" value="1"/>
</dbReference>
<dbReference type="Gene3D" id="3.50.50.60">
    <property type="entry name" value="FAD/NAD(P)-binding domain"/>
    <property type="match status" value="1"/>
</dbReference>
<dbReference type="WBParaSite" id="nRc.2.0.1.t11735-RA">
    <property type="protein sequence ID" value="nRc.2.0.1.t11735-RA"/>
    <property type="gene ID" value="nRc.2.0.1.g11735"/>
</dbReference>
<dbReference type="InterPro" id="IPR012132">
    <property type="entry name" value="GMC_OxRdtase"/>
</dbReference>
<dbReference type="AlphaFoldDB" id="A0A915IC32"/>
<comment type="cofactor">
    <cofactor evidence="1">
        <name>FAD</name>
        <dbReference type="ChEBI" id="CHEBI:57692"/>
    </cofactor>
</comment>
<reference evidence="7" key="1">
    <citation type="submission" date="2022-11" db="UniProtKB">
        <authorList>
            <consortium name="WormBaseParasite"/>
        </authorList>
    </citation>
    <scope>IDENTIFICATION</scope>
</reference>
<dbReference type="PANTHER" id="PTHR11552">
    <property type="entry name" value="GLUCOSE-METHANOL-CHOLINE GMC OXIDOREDUCTASE"/>
    <property type="match status" value="1"/>
</dbReference>
<dbReference type="PANTHER" id="PTHR11552:SF147">
    <property type="entry name" value="CHOLINE DEHYDROGENASE, MITOCHONDRIAL"/>
    <property type="match status" value="1"/>
</dbReference>
<proteinExistence type="inferred from homology"/>
<dbReference type="Proteomes" id="UP000887565">
    <property type="component" value="Unplaced"/>
</dbReference>
<evidence type="ECO:0000259" key="5">
    <source>
        <dbReference type="Pfam" id="PF00732"/>
    </source>
</evidence>
<evidence type="ECO:0000256" key="4">
    <source>
        <dbReference type="ARBA" id="ARBA00022827"/>
    </source>
</evidence>